<proteinExistence type="predicted"/>
<feature type="compositionally biased region" description="Basic residues" evidence="1">
    <location>
        <begin position="48"/>
        <end position="59"/>
    </location>
</feature>
<protein>
    <submittedName>
        <fullName evidence="2">Uncharacterized protein</fullName>
    </submittedName>
</protein>
<organism evidence="2 3">
    <name type="scientific">Chlamydia pneumoniae</name>
    <name type="common">Chlamydophila pneumoniae</name>
    <dbReference type="NCBI Taxonomy" id="83558"/>
    <lineage>
        <taxon>Bacteria</taxon>
        <taxon>Pseudomonadati</taxon>
        <taxon>Chlamydiota</taxon>
        <taxon>Chlamydiia</taxon>
        <taxon>Chlamydiales</taxon>
        <taxon>Chlamydiaceae</taxon>
        <taxon>Chlamydia/Chlamydophila group</taxon>
        <taxon>Chlamydia</taxon>
    </lineage>
</organism>
<accession>A0ABN3YQ43</accession>
<evidence type="ECO:0000256" key="1">
    <source>
        <dbReference type="SAM" id="MobiDB-lite"/>
    </source>
</evidence>
<dbReference type="Proteomes" id="UP000000424">
    <property type="component" value="Chromosome"/>
</dbReference>
<gene>
    <name evidence="2" type="ordered locus">CpB0599</name>
</gene>
<sequence>MKFFLFFIEVKETSQLKIFPCEVLPNACLNFPALLLPTYDSNQDSRKQKPIKSIRARTS</sequence>
<keyword evidence="3" id="KW-1185">Reference proteome</keyword>
<reference evidence="2" key="1">
    <citation type="submission" date="2002-05" db="EMBL/GenBank/DDBJ databases">
        <title>The genome sequence of Chlamydia pneumoniae TW183 and comparison with other Chlamydia strains based on whole genome sequence analysis.</title>
        <authorList>
            <person name="Geng M.M."/>
            <person name="Schuhmacher A."/>
            <person name="Muehldorfer I."/>
            <person name="Bensch K.W."/>
            <person name="Schaefer K.P."/>
            <person name="Schneider S."/>
            <person name="Pohl T."/>
            <person name="Essig A."/>
            <person name="Marre R."/>
            <person name="Melchers K."/>
        </authorList>
    </citation>
    <scope>NUCLEOTIDE SEQUENCE [LARGE SCALE GENOMIC DNA]</scope>
    <source>
        <strain evidence="2">TW-183</strain>
    </source>
</reference>
<feature type="region of interest" description="Disordered" evidence="1">
    <location>
        <begin position="38"/>
        <end position="59"/>
    </location>
</feature>
<evidence type="ECO:0000313" key="3">
    <source>
        <dbReference type="Proteomes" id="UP000000424"/>
    </source>
</evidence>
<dbReference type="EMBL" id="AE009440">
    <property type="protein sequence ID" value="AAP98528.1"/>
    <property type="molecule type" value="Genomic_DNA"/>
</dbReference>
<name>A0ABN3YQ43_CHLPN</name>
<evidence type="ECO:0000313" key="2">
    <source>
        <dbReference type="EMBL" id="AAP98528.1"/>
    </source>
</evidence>